<accession>A0ABD3AK26</accession>
<dbReference type="Gene3D" id="3.40.50.300">
    <property type="entry name" value="P-loop containing nucleotide triphosphate hydrolases"/>
    <property type="match status" value="1"/>
</dbReference>
<evidence type="ECO:0008006" key="4">
    <source>
        <dbReference type="Google" id="ProtNLM"/>
    </source>
</evidence>
<feature type="transmembrane region" description="Helical" evidence="1">
    <location>
        <begin position="355"/>
        <end position="374"/>
    </location>
</feature>
<keyword evidence="1" id="KW-0812">Transmembrane</keyword>
<dbReference type="AlphaFoldDB" id="A0ABD3AK26"/>
<protein>
    <recommendedName>
        <fullName evidence="4">G domain-containing protein</fullName>
    </recommendedName>
</protein>
<gene>
    <name evidence="2" type="ORF">ACH5RR_010837</name>
</gene>
<keyword evidence="1" id="KW-0472">Membrane</keyword>
<sequence length="384" mass="43823">MMSGEHFSDEAEPGQSRAKLYYWWRTATKFDECVKLKMDLPNISMISPTCKVLREMERLASIASEGLHELRQKLSAYRSGDMWLPIGGKEKKDMDIPPVNTILLVGFHNAGKSSLVNLMYTILGRSGLVPFAQTCQIYSENSTNYASFLMEEHNVLRSTRSGFCVYDTRGFDYDCVDETLTQLSEWMTDGVRHNQLCLRQRDHLTNRAELEIHSSRSCAMYANRRVNCVMVVVNVEEIREAVKVGDKKPLEALRQLFALAASKKSNENPILILTHGDKLSTEDRIYIRLKICESIGTSESNGTYDIVCVTEYGFLPDEVDPVTAYALTEAVYRALIISDRGHLPKRKLQDSVSLVLSWFMCSIAKFFAFFAHFFSRLGRKKLKW</sequence>
<evidence type="ECO:0000313" key="2">
    <source>
        <dbReference type="EMBL" id="KAL3531515.1"/>
    </source>
</evidence>
<dbReference type="Proteomes" id="UP001630127">
    <property type="component" value="Unassembled WGS sequence"/>
</dbReference>
<proteinExistence type="predicted"/>
<evidence type="ECO:0000313" key="3">
    <source>
        <dbReference type="Proteomes" id="UP001630127"/>
    </source>
</evidence>
<comment type="caution">
    <text evidence="2">The sequence shown here is derived from an EMBL/GenBank/DDBJ whole genome shotgun (WGS) entry which is preliminary data.</text>
</comment>
<dbReference type="PANTHER" id="PTHR14241:SF33">
    <property type="entry name" value="G DOMAIN-CONTAINING PROTEIN"/>
    <property type="match status" value="1"/>
</dbReference>
<reference evidence="2 3" key="1">
    <citation type="submission" date="2024-11" db="EMBL/GenBank/DDBJ databases">
        <title>A near-complete genome assembly of Cinchona calisaya.</title>
        <authorList>
            <person name="Lian D.C."/>
            <person name="Zhao X.W."/>
            <person name="Wei L."/>
        </authorList>
    </citation>
    <scope>NUCLEOTIDE SEQUENCE [LARGE SCALE GENOMIC DNA]</scope>
    <source>
        <tissue evidence="2">Nenye</tissue>
    </source>
</reference>
<dbReference type="SUPFAM" id="SSF52540">
    <property type="entry name" value="P-loop containing nucleoside triphosphate hydrolases"/>
    <property type="match status" value="1"/>
</dbReference>
<evidence type="ECO:0000256" key="1">
    <source>
        <dbReference type="SAM" id="Phobius"/>
    </source>
</evidence>
<dbReference type="EMBL" id="JBJUIK010000004">
    <property type="protein sequence ID" value="KAL3531515.1"/>
    <property type="molecule type" value="Genomic_DNA"/>
</dbReference>
<name>A0ABD3AK26_9GENT</name>
<dbReference type="InterPro" id="IPR027417">
    <property type="entry name" value="P-loop_NTPase"/>
</dbReference>
<keyword evidence="1" id="KW-1133">Transmembrane helix</keyword>
<organism evidence="2 3">
    <name type="scientific">Cinchona calisaya</name>
    <dbReference type="NCBI Taxonomy" id="153742"/>
    <lineage>
        <taxon>Eukaryota</taxon>
        <taxon>Viridiplantae</taxon>
        <taxon>Streptophyta</taxon>
        <taxon>Embryophyta</taxon>
        <taxon>Tracheophyta</taxon>
        <taxon>Spermatophyta</taxon>
        <taxon>Magnoliopsida</taxon>
        <taxon>eudicotyledons</taxon>
        <taxon>Gunneridae</taxon>
        <taxon>Pentapetalae</taxon>
        <taxon>asterids</taxon>
        <taxon>lamiids</taxon>
        <taxon>Gentianales</taxon>
        <taxon>Rubiaceae</taxon>
        <taxon>Cinchonoideae</taxon>
        <taxon>Cinchoneae</taxon>
        <taxon>Cinchona</taxon>
    </lineage>
</organism>
<dbReference type="PANTHER" id="PTHR14241">
    <property type="entry name" value="INTERFERON-INDUCED PROTEIN 44"/>
    <property type="match status" value="1"/>
</dbReference>
<keyword evidence="3" id="KW-1185">Reference proteome</keyword>